<feature type="region of interest" description="Disordered" evidence="11">
    <location>
        <begin position="2146"/>
        <end position="2272"/>
    </location>
</feature>
<feature type="region of interest" description="Disordered" evidence="11">
    <location>
        <begin position="927"/>
        <end position="1079"/>
    </location>
</feature>
<keyword evidence="8" id="KW-0653">Protein transport</keyword>
<feature type="region of interest" description="Disordered" evidence="11">
    <location>
        <begin position="187"/>
        <end position="350"/>
    </location>
</feature>
<feature type="compositionally biased region" description="Gly residues" evidence="11">
    <location>
        <begin position="811"/>
        <end position="820"/>
    </location>
</feature>
<feature type="region of interest" description="Disordered" evidence="11">
    <location>
        <begin position="794"/>
        <end position="851"/>
    </location>
</feature>
<feature type="region of interest" description="Disordered" evidence="11">
    <location>
        <begin position="3258"/>
        <end position="3430"/>
    </location>
</feature>
<feature type="compositionally biased region" description="Basic and acidic residues" evidence="11">
    <location>
        <begin position="2079"/>
        <end position="2090"/>
    </location>
</feature>
<feature type="region of interest" description="Disordered" evidence="11">
    <location>
        <begin position="2510"/>
        <end position="2601"/>
    </location>
</feature>
<evidence type="ECO:0000259" key="12">
    <source>
        <dbReference type="Pfam" id="PF03416"/>
    </source>
</evidence>
<dbReference type="PANTHER" id="PTHR22624:SF49">
    <property type="entry name" value="CYSTEINE PROTEASE"/>
    <property type="match status" value="1"/>
</dbReference>
<feature type="compositionally biased region" description="Basic and acidic residues" evidence="11">
    <location>
        <begin position="927"/>
        <end position="937"/>
    </location>
</feature>
<feature type="region of interest" description="Disordered" evidence="11">
    <location>
        <begin position="470"/>
        <end position="533"/>
    </location>
</feature>
<feature type="region of interest" description="Disordered" evidence="11">
    <location>
        <begin position="1"/>
        <end position="23"/>
    </location>
</feature>
<feature type="compositionally biased region" description="Polar residues" evidence="11">
    <location>
        <begin position="2560"/>
        <end position="2570"/>
    </location>
</feature>
<dbReference type="GO" id="GO:0015031">
    <property type="term" value="P:protein transport"/>
    <property type="evidence" value="ECO:0007669"/>
    <property type="project" value="UniProtKB-KW"/>
</dbReference>
<evidence type="ECO:0000256" key="9">
    <source>
        <dbReference type="ARBA" id="ARBA00023006"/>
    </source>
</evidence>
<dbReference type="GO" id="GO:0005737">
    <property type="term" value="C:cytoplasm"/>
    <property type="evidence" value="ECO:0007669"/>
    <property type="project" value="UniProtKB-SubCell"/>
</dbReference>
<feature type="compositionally biased region" description="Polar residues" evidence="11">
    <location>
        <begin position="3375"/>
        <end position="3388"/>
    </location>
</feature>
<proteinExistence type="inferred from homology"/>
<keyword evidence="14" id="KW-1185">Reference proteome</keyword>
<feature type="region of interest" description="Disordered" evidence="11">
    <location>
        <begin position="2645"/>
        <end position="2719"/>
    </location>
</feature>
<feature type="compositionally biased region" description="Basic and acidic residues" evidence="11">
    <location>
        <begin position="3052"/>
        <end position="3076"/>
    </location>
</feature>
<feature type="compositionally biased region" description="Polar residues" evidence="11">
    <location>
        <begin position="2747"/>
        <end position="2757"/>
    </location>
</feature>
<feature type="compositionally biased region" description="Polar residues" evidence="11">
    <location>
        <begin position="713"/>
        <end position="727"/>
    </location>
</feature>
<feature type="compositionally biased region" description="Basic and acidic residues" evidence="11">
    <location>
        <begin position="3394"/>
        <end position="3404"/>
    </location>
</feature>
<evidence type="ECO:0000256" key="2">
    <source>
        <dbReference type="ARBA" id="ARBA00010958"/>
    </source>
</evidence>
<feature type="domain" description="Peptidase C54 catalytic" evidence="12">
    <location>
        <begin position="1208"/>
        <end position="1282"/>
    </location>
</feature>
<comment type="caution">
    <text evidence="13">The sequence shown here is derived from an EMBL/GenBank/DDBJ whole genome shotgun (WGS) entry which is preliminary data.</text>
</comment>
<evidence type="ECO:0000256" key="10">
    <source>
        <dbReference type="ARBA" id="ARBA00029362"/>
    </source>
</evidence>
<sequence length="3532" mass="370139">MAPKQRSPADEDPKTSCLAGEGTTASFGVPSDAALSGSYPGVPSFISTPDALVQQVVKTTTELATALQQELVSDLRDNLGVGKQETVMTRVLDSKQHRQLVDIRDSPTDNGMTAFCNPAFRSLCEPVTDVTSEVASHLVRTEDPLSSQADQARGNASPARDSSAVTCMTQDTRCSCTAVDEGRCAAEESGQQTGQSPSPGLNLLSGQSPAGSASRGNLLPTAARSPGSGEERGNENLRVSDEGLGQTGFHGGGGSCDGDSADGARLRSGGGLERKHLKEGDKDREAWHESASHSRAAALPVPAELSSGSASTVSCDRSKDINTSTPAPPETQVRGQGLPAETPNSVQAPTSECTETLSAFQRNEHGTPSVQASHLGNSENVEASNGGVGQTEEKQDGIGPRADSGGSGTSCARSGDRCCDSVDHGVDGSFAEGSVSAVARQVGDAGDDSIGQQSPLLRMSTSFASFEKLPSVSSQHDSGVMSAETDAARQEENALEPGGEGEGVEGFGDINGSSRSTTSAYAGSASETGLSASSGSSLITRRCEIGSFSSSSSLSPVLVSPLSVGEVSPTPSPGAGPAPPSWTLATIRLPPPVCAFSTLPFLSTAAAPPVRISSSISTSSTSMYCTPKQTDTASVLTSYVPSSPTLPSTNSTDGVLAVFCPRHPHHQHLHSVVGPHAENRAYASKSSSRDRSPSSVEGPFLSSSEVQGEPGSRTPTSPGDVASSSSPGGIFARLLSRPPPGSGVRPRSPLPDSNSSAGRSYACPPDSSLFSCPGASPRVPAAAGGGAARRAACPAASSKGSSPAGSSPSGGVSGSVGGINGVQSQHPSKDRNDSLLSTSNSVGSPPAPTAGNSLFRRVRSLKQLQQDVTVVFSTWTHTLANWAAPWGAGPEEGGAVKAGQRAVVLGKLFWVRDTQDEDDEVMTDRFAVRAERPEDGKRRRSSSSVPDQQAAAQKTEAEMLKSSSSCVGPRTRSLLWGMTGSGRPGGFVGRTLQRRNSAGASARTGDRWRRNAAPAGASSDETKSTPQAKEKDTGAAAEHVTGDTLPPERRSLLSVVRTPTVQAEDGPSADPAEKKTSSARSGFLAMMTTNNIGGAGTFTGFLGRGKRAQAPVSSASEADAPEDQKSGQGCTSGASAKEDTGLLPPDSPKPMEECNLSQRGRGRRRGKKGSSARSPYSRRLPLTLPGGEPWPRWRIGCVSSDAAYVQQQLVAAVRSIARFTYRSGFAPMYRCCGEKKRRAGGGPDREWIAINSDVGWGCTVRAAQMLLLQALKRHFLGAEEEPDYFDDRRRERKHRRRGKRATRALLTEKEDGLERTVETGDEEAGQEEGGAKDSGEPPLHQEEGRSSVEGCKNAAAEAGLCTLSESPTTTAASPLPSAAPSPPEPHPSKMIPSASNSICSSVPVFSLSQRLDDTDGTMYRAIGSCQQSRPLDTNASIFPTHSAKMQLGPVSRSSETGVSSPQSVEDLLEWFLDVPSPPAAYPFSIFSFIRAAGGGIGWARQLYGELGLEEQLFCVGKNSRVARTSLASDEKHTVEEESCSGSCDAGEALSKEDGASTLIFSPDHSTSSVNAHSPSSAHTFGDGPANTAVRDASPRSPDDSSGSYFLSSAKKTEARGGSTNRHSDSNGRVAHSAARFERSFNMNGQAIQEDGDENPLERRGLGKFAGEWFGPATASSAVKLLVESVPQTKDTLFVYVSADGLLYPEDILVQCLEPVTLIQQQGDPSCGPSSDRVDERPGAGEMCVCCPCCCASARRESSRTAQQGEGASHFLPDEGPSFHENASVAYPYSAAFQDGVSTGSLASAWDCEGKRGSTLHKRRNQECASGLCTGHPNRASESANEREHTQSRAHNLYRVRELPSSPGAGSVCGSGRNGNGSSACPGNAAEEEDWEEIPFCSNRSPVPPPAAPLSRGRASTSVAKGCMPGSLLDSRVHNLNSVHPKGSERFGAGYVHRRERRWDVASSGTSSAGGRRTVEGGRDGCAGCRVRRGRDVVSAVHSTLEKGRSQLEVDRKHSEDEQTIGKSGAQEREGSEASQLVVPVQKAPLLDAFEPVEAIVLSGLSASGSGPLCSAPGTGTKNGDSHREANHGSEEEGLLPPPTPRVIPEDSTSALPAGIAGGSVDPSAYMMLSSPKGPRPVAFFAASEPARRGFSSAPSSPRSSSHFSGSSHKRLDGQWSYPKTASSATSWLVEAETRDPQRGSGAAGAAAVEFLTSQERKGEEEGLGQDRKSSANCLDSSGAQKGIDSNEREVRASGVPRNKLPSSSVSHFVTKEGNIPSRRRFADCSNEGEERNHITTIGLDECDDLSEAVASETSRCAHEVLHDRGEKADCSGRLRTGGTEVRDGGTDGAQRLSSVPITMQGGDLSTRTTHRSNSKEVGDSLAPVAEVLPFFGLENLSCRDGPVAPPADTGRERPLNLEGFHSEVAGVDRGAVGTPVVGNEAATSKHSRTPVGVSPQPFQALRATSAPAACSSRSSRNPRSLSPVAGHCPETCCVASPTTLAVRYVPPFSLSSPRPAHSSEGKSASAADGQGYEGDFINSSVMSPSPPSSRRCLDVDFSDDNTPPTVNSAALSPFSGEKSTPGLTQSPSPDDPALSPEESGLLYPLPCSPALAMRRSTPLSSSSPPVPRLRALPNCMLCISSISPSGARSGGSSGMLSSSRSRRHGGGGAVKCSSRCESGGRGGGTASGLGSPSPSLSASLPLNTSRSEGSAAPSDGSATGRWCSVEALLPGPDEDLLLASSVLVSHRNTQRSYSPSYSPAPGTTRRSFGSGRVKEKDQVAPSVTNVARGGGKDEGEGGLDIGERRSRREEYQGAHEDEKEEACGLDDTTGREMTIERGTSQFAQDTAASAVSHSAAPASQVCDDDGEGGWVPFLPFVPASSSSSEGHFGEGTGEKCSGRCATKDVQTALTRGKSHQGPPQKREIERSRMPGSRAGGGWCDCREGGLFDLSARSARHGSESARATPGTSKSTSSRTTANHVENEGFRDTDERRQVGAGHGGGLAGGSSVPVTRPAEASGDKKDGLEDPGGLVDAVRGSRCVVDEEDPSSTSHDSSRGESGRGREDWHLKEDPKKVDEGWSSDSSSPGTEDEGRSSTGDNRRWRRGCLLLFPLTLCTGDKISPVYVPSLLAYLELPWSLGMVAGRGQQAFYVVGTQEKTLLYLDPHSGIQPPALELPSAIPSFFAGSCWKLADISALNPSLSIAFFVRSTRQLRELASALRHIEKADQYAMLQVVDDSRGRRRDCYAFSEDDDHLLLQETDEEVGSEVQAADEGPRTEEQGYEEASEQTELPFKDNSVKAVTAKELGGPDTQFNSSLEGTGNEKSEGKQEGELKNVVSGDVEESGEREPGEAKQLEETTEQRPDSFKERKQSDEIMTENSLGMANHQSSLGGELCSDERRETKESTSAESEDILPTRKRNARPGGVAGTDSVQEFTSDMDHLAEFSLQGNGGLESGCRAGECISVTQGALTCENKSKSLVTAEGRATFTYQHTVAVEERRAEAVCDSQTARADEQRTPSSLLTEDRDHCEETPA</sequence>
<feature type="region of interest" description="Disordered" evidence="11">
    <location>
        <begin position="2907"/>
        <end position="2937"/>
    </location>
</feature>
<feature type="region of interest" description="Disordered" evidence="11">
    <location>
        <begin position="2002"/>
        <end position="2034"/>
    </location>
</feature>
<feature type="region of interest" description="Disordered" evidence="11">
    <location>
        <begin position="2063"/>
        <end position="2115"/>
    </location>
</feature>
<organism evidence="13 14">
    <name type="scientific">Cystoisospora suis</name>
    <dbReference type="NCBI Taxonomy" id="483139"/>
    <lineage>
        <taxon>Eukaryota</taxon>
        <taxon>Sar</taxon>
        <taxon>Alveolata</taxon>
        <taxon>Apicomplexa</taxon>
        <taxon>Conoidasida</taxon>
        <taxon>Coccidia</taxon>
        <taxon>Eucoccidiorida</taxon>
        <taxon>Eimeriorina</taxon>
        <taxon>Sarcocystidae</taxon>
        <taxon>Cystoisospora</taxon>
    </lineage>
</organism>
<feature type="compositionally biased region" description="Polar residues" evidence="11">
    <location>
        <begin position="942"/>
        <end position="952"/>
    </location>
</feature>
<feature type="compositionally biased region" description="Polar residues" evidence="11">
    <location>
        <begin position="2230"/>
        <end position="2239"/>
    </location>
</feature>
<comment type="catalytic activity">
    <reaction evidence="10">
        <text>[protein]-C-terminal L-amino acid-glycyl-phosphatidylethanolamide + H2O = [protein]-C-terminal L-amino acid-glycine + a 1,2-diacyl-sn-glycero-3-phosphoethanolamine</text>
        <dbReference type="Rhea" id="RHEA:67548"/>
        <dbReference type="Rhea" id="RHEA-COMP:17323"/>
        <dbReference type="Rhea" id="RHEA-COMP:17324"/>
        <dbReference type="ChEBI" id="CHEBI:15377"/>
        <dbReference type="ChEBI" id="CHEBI:64612"/>
        <dbReference type="ChEBI" id="CHEBI:172940"/>
        <dbReference type="ChEBI" id="CHEBI:172941"/>
    </reaction>
    <physiologicalReaction direction="left-to-right" evidence="10">
        <dbReference type="Rhea" id="RHEA:67549"/>
    </physiologicalReaction>
</comment>
<keyword evidence="9" id="KW-0072">Autophagy</keyword>
<feature type="region of interest" description="Disordered" evidence="11">
    <location>
        <begin position="138"/>
        <end position="164"/>
    </location>
</feature>
<feature type="compositionally biased region" description="Basic and acidic residues" evidence="11">
    <location>
        <begin position="272"/>
        <end position="292"/>
    </location>
</feature>
<feature type="compositionally biased region" description="Low complexity" evidence="11">
    <location>
        <begin position="794"/>
        <end position="810"/>
    </location>
</feature>
<dbReference type="GO" id="GO:0034727">
    <property type="term" value="P:piecemeal microautophagy of the nucleus"/>
    <property type="evidence" value="ECO:0007669"/>
    <property type="project" value="TreeGrafter"/>
</dbReference>
<feature type="region of interest" description="Disordered" evidence="11">
    <location>
        <begin position="1526"/>
        <end position="1630"/>
    </location>
</feature>
<keyword evidence="7" id="KW-0788">Thiol protease</keyword>
<evidence type="ECO:0000313" key="13">
    <source>
        <dbReference type="EMBL" id="PHJ24979.1"/>
    </source>
</evidence>
<feature type="compositionally biased region" description="Low complexity" evidence="11">
    <location>
        <begin position="2148"/>
        <end position="2166"/>
    </location>
</feature>
<evidence type="ECO:0000256" key="3">
    <source>
        <dbReference type="ARBA" id="ARBA00022448"/>
    </source>
</evidence>
<feature type="domain" description="Peptidase C54 catalytic" evidence="12">
    <location>
        <begin position="3096"/>
        <end position="3215"/>
    </location>
</feature>
<keyword evidence="5" id="KW-0645">Protease</keyword>
<feature type="compositionally biased region" description="Polar residues" evidence="11">
    <location>
        <begin position="2351"/>
        <end position="2367"/>
    </location>
</feature>
<reference evidence="13 14" key="1">
    <citation type="journal article" date="2017" name="Int. J. Parasitol.">
        <title>The genome of the protozoan parasite Cystoisospora suis and a reverse vaccinology approach to identify vaccine candidates.</title>
        <authorList>
            <person name="Palmieri N."/>
            <person name="Shrestha A."/>
            <person name="Ruttkowski B."/>
            <person name="Beck T."/>
            <person name="Vogl C."/>
            <person name="Tomley F."/>
            <person name="Blake D.P."/>
            <person name="Joachim A."/>
        </authorList>
    </citation>
    <scope>NUCLEOTIDE SEQUENCE [LARGE SCALE GENOMIC DNA]</scope>
    <source>
        <strain evidence="13 14">Wien I</strain>
    </source>
</reference>
<dbReference type="InterPro" id="IPR046792">
    <property type="entry name" value="Peptidase_C54_cat"/>
</dbReference>
<dbReference type="Pfam" id="PF03416">
    <property type="entry name" value="Peptidase_C54"/>
    <property type="match status" value="2"/>
</dbReference>
<feature type="compositionally biased region" description="Polar residues" evidence="11">
    <location>
        <begin position="363"/>
        <end position="383"/>
    </location>
</feature>
<feature type="compositionally biased region" description="Gly residues" evidence="11">
    <location>
        <begin position="979"/>
        <end position="988"/>
    </location>
</feature>
<feature type="compositionally biased region" description="Gly residues" evidence="11">
    <location>
        <begin position="245"/>
        <end position="256"/>
    </location>
</feature>
<evidence type="ECO:0000256" key="4">
    <source>
        <dbReference type="ARBA" id="ARBA00022490"/>
    </source>
</evidence>
<accession>A0A2C6LBE2</accession>
<dbReference type="GO" id="GO:0019786">
    <property type="term" value="F:protein-phosphatidylethanolamide deconjugating activity"/>
    <property type="evidence" value="ECO:0007669"/>
    <property type="project" value="InterPro"/>
</dbReference>
<feature type="region of interest" description="Disordered" evidence="11">
    <location>
        <begin position="2880"/>
        <end position="2899"/>
    </location>
</feature>
<dbReference type="GO" id="GO:0000423">
    <property type="term" value="P:mitophagy"/>
    <property type="evidence" value="ECO:0007669"/>
    <property type="project" value="TreeGrafter"/>
</dbReference>
<feature type="compositionally biased region" description="Polar residues" evidence="11">
    <location>
        <begin position="511"/>
        <end position="521"/>
    </location>
</feature>
<feature type="region of interest" description="Disordered" evidence="11">
    <location>
        <begin position="2331"/>
        <end position="2378"/>
    </location>
</feature>
<feature type="compositionally biased region" description="Basic and acidic residues" evidence="11">
    <location>
        <begin position="1329"/>
        <end position="1346"/>
    </location>
</feature>
<dbReference type="GO" id="GO:0016485">
    <property type="term" value="P:protein processing"/>
    <property type="evidence" value="ECO:0007669"/>
    <property type="project" value="TreeGrafter"/>
</dbReference>
<feature type="compositionally biased region" description="Polar residues" evidence="11">
    <location>
        <begin position="2965"/>
        <end position="2979"/>
    </location>
</feature>
<feature type="compositionally biased region" description="Polar residues" evidence="11">
    <location>
        <begin position="834"/>
        <end position="843"/>
    </location>
</feature>
<feature type="compositionally biased region" description="Low complexity" evidence="11">
    <location>
        <begin position="1366"/>
        <end position="1376"/>
    </location>
</feature>
<evidence type="ECO:0000256" key="6">
    <source>
        <dbReference type="ARBA" id="ARBA00022801"/>
    </source>
</evidence>
<name>A0A2C6LBE2_9APIC</name>
<feature type="compositionally biased region" description="Basic and acidic residues" evidence="11">
    <location>
        <begin position="1020"/>
        <end position="1033"/>
    </location>
</feature>
<feature type="compositionally biased region" description="Basic and acidic residues" evidence="11">
    <location>
        <begin position="3342"/>
        <end position="3371"/>
    </location>
</feature>
<feature type="compositionally biased region" description="Basic and acidic residues" evidence="11">
    <location>
        <begin position="3319"/>
        <end position="3331"/>
    </location>
</feature>
<dbReference type="VEuPathDB" id="ToxoDB:CSUI_001165"/>
<dbReference type="RefSeq" id="XP_067926651.1">
    <property type="nucleotide sequence ID" value="XM_068061371.1"/>
</dbReference>
<feature type="compositionally biased region" description="Polar residues" evidence="11">
    <location>
        <begin position="1563"/>
        <end position="1578"/>
    </location>
</feature>
<comment type="similarity">
    <text evidence="2">Belongs to the peptidase C54 family.</text>
</comment>
<feature type="region of interest" description="Disordered" evidence="11">
    <location>
        <begin position="681"/>
        <end position="764"/>
    </location>
</feature>
<feature type="compositionally biased region" description="Basic residues" evidence="11">
    <location>
        <begin position="1290"/>
        <end position="1302"/>
    </location>
</feature>
<evidence type="ECO:0000256" key="8">
    <source>
        <dbReference type="ARBA" id="ARBA00022927"/>
    </source>
</evidence>
<comment type="subcellular location">
    <subcellularLocation>
        <location evidence="1">Cytoplasm</location>
    </subcellularLocation>
</comment>
<dbReference type="EMBL" id="MIGC01000466">
    <property type="protein sequence ID" value="PHJ24979.1"/>
    <property type="molecule type" value="Genomic_DNA"/>
</dbReference>
<feature type="region of interest" description="Disordered" evidence="11">
    <location>
        <begin position="363"/>
        <end position="417"/>
    </location>
</feature>
<dbReference type="InterPro" id="IPR005078">
    <property type="entry name" value="Peptidase_C54"/>
</dbReference>
<dbReference type="InterPro" id="IPR038765">
    <property type="entry name" value="Papain-like_cys_pep_sf"/>
</dbReference>
<dbReference type="GO" id="GO:0000045">
    <property type="term" value="P:autophagosome assembly"/>
    <property type="evidence" value="ECO:0007669"/>
    <property type="project" value="TreeGrafter"/>
</dbReference>
<gene>
    <name evidence="13" type="ORF">CSUI_001165</name>
</gene>
<evidence type="ECO:0000256" key="5">
    <source>
        <dbReference type="ARBA" id="ARBA00022670"/>
    </source>
</evidence>
<feature type="region of interest" description="Disordered" evidence="11">
    <location>
        <begin position="1366"/>
        <end position="1395"/>
    </location>
</feature>
<feature type="region of interest" description="Disordered" evidence="11">
    <location>
        <begin position="1285"/>
        <end position="1350"/>
    </location>
</feature>
<dbReference type="Proteomes" id="UP000221165">
    <property type="component" value="Unassembled WGS sequence"/>
</dbReference>
<feature type="compositionally biased region" description="Basic and acidic residues" evidence="11">
    <location>
        <begin position="2214"/>
        <end position="2229"/>
    </location>
</feature>
<feature type="compositionally biased region" description="Polar residues" evidence="11">
    <location>
        <begin position="2577"/>
        <end position="2588"/>
    </location>
</feature>
<evidence type="ECO:0000313" key="14">
    <source>
        <dbReference type="Proteomes" id="UP000221165"/>
    </source>
</evidence>
<feature type="compositionally biased region" description="Basic and acidic residues" evidence="11">
    <location>
        <begin position="2790"/>
        <end position="2817"/>
    </location>
</feature>
<dbReference type="GO" id="GO:0035973">
    <property type="term" value="P:aggrephagy"/>
    <property type="evidence" value="ECO:0007669"/>
    <property type="project" value="TreeGrafter"/>
</dbReference>
<feature type="compositionally biased region" description="Low complexity" evidence="11">
    <location>
        <begin position="2063"/>
        <end position="2073"/>
    </location>
</feature>
<dbReference type="GeneID" id="94424582"/>
<dbReference type="GO" id="GO:0004197">
    <property type="term" value="F:cysteine-type endopeptidase activity"/>
    <property type="evidence" value="ECO:0007669"/>
    <property type="project" value="TreeGrafter"/>
</dbReference>
<evidence type="ECO:0000256" key="7">
    <source>
        <dbReference type="ARBA" id="ARBA00022807"/>
    </source>
</evidence>
<evidence type="ECO:0000256" key="1">
    <source>
        <dbReference type="ARBA" id="ARBA00004496"/>
    </source>
</evidence>
<feature type="compositionally biased region" description="Basic and acidic residues" evidence="11">
    <location>
        <begin position="229"/>
        <end position="241"/>
    </location>
</feature>
<feature type="compositionally biased region" description="Low complexity" evidence="11">
    <location>
        <begin position="522"/>
        <end position="533"/>
    </location>
</feature>
<feature type="compositionally biased region" description="Basic and acidic residues" evidence="11">
    <location>
        <begin position="3521"/>
        <end position="3532"/>
    </location>
</feature>
<protein>
    <submittedName>
        <fullName evidence="13">Autophagy-related cysteine peptidase atg4</fullName>
    </submittedName>
</protein>
<feature type="region of interest" description="Disordered" evidence="11">
    <location>
        <begin position="1860"/>
        <end position="1884"/>
    </location>
</feature>
<dbReference type="SUPFAM" id="SSF54001">
    <property type="entry name" value="Cysteine proteinases"/>
    <property type="match status" value="3"/>
</dbReference>
<feature type="compositionally biased region" description="Low complexity" evidence="11">
    <location>
        <begin position="2688"/>
        <end position="2699"/>
    </location>
</feature>
<feature type="compositionally biased region" description="Basic and acidic residues" evidence="11">
    <location>
        <begin position="1306"/>
        <end position="1318"/>
    </location>
</feature>
<dbReference type="PANTHER" id="PTHR22624">
    <property type="entry name" value="CYSTEINE PROTEASE ATG4"/>
    <property type="match status" value="1"/>
</dbReference>
<feature type="compositionally biased region" description="Basic and acidic residues" evidence="11">
    <location>
        <begin position="2980"/>
        <end position="2993"/>
    </location>
</feature>
<keyword evidence="3" id="KW-0813">Transport</keyword>
<dbReference type="OrthoDB" id="349368at2759"/>
<feature type="compositionally biased region" description="Basic and acidic residues" evidence="11">
    <location>
        <begin position="2002"/>
        <end position="2016"/>
    </location>
</feature>
<feature type="region of interest" description="Disordered" evidence="11">
    <location>
        <begin position="3504"/>
        <end position="3532"/>
    </location>
</feature>
<keyword evidence="4" id="KW-0963">Cytoplasm</keyword>
<feature type="region of interest" description="Disordered" evidence="11">
    <location>
        <begin position="2747"/>
        <end position="2830"/>
    </location>
</feature>
<evidence type="ECO:0000256" key="11">
    <source>
        <dbReference type="SAM" id="MobiDB-lite"/>
    </source>
</evidence>
<keyword evidence="6" id="KW-0378">Hydrolase</keyword>
<feature type="compositionally biased region" description="Polar residues" evidence="11">
    <location>
        <begin position="306"/>
        <end position="325"/>
    </location>
</feature>
<feature type="compositionally biased region" description="Low complexity" evidence="11">
    <location>
        <begin position="742"/>
        <end position="751"/>
    </location>
</feature>
<feature type="compositionally biased region" description="Basic residues" evidence="11">
    <location>
        <begin position="1160"/>
        <end position="1170"/>
    </location>
</feature>
<feature type="compositionally biased region" description="Polar residues" evidence="11">
    <location>
        <begin position="189"/>
        <end position="215"/>
    </location>
</feature>
<feature type="compositionally biased region" description="Polar residues" evidence="11">
    <location>
        <begin position="2177"/>
        <end position="2186"/>
    </location>
</feature>
<feature type="region of interest" description="Disordered" evidence="11">
    <location>
        <begin position="1109"/>
        <end position="1183"/>
    </location>
</feature>
<feature type="region of interest" description="Disordered" evidence="11">
    <location>
        <begin position="2954"/>
        <end position="3097"/>
    </location>
</feature>